<comment type="similarity">
    <text evidence="2">Belongs to the Tdpoz family.</text>
</comment>
<comment type="caution">
    <text evidence="4">The sequence shown here is derived from an EMBL/GenBank/DDBJ whole genome shotgun (WGS) entry which is preliminary data.</text>
</comment>
<protein>
    <recommendedName>
        <fullName evidence="3">BTB domain-containing protein</fullName>
    </recommendedName>
</protein>
<dbReference type="AlphaFoldDB" id="A0A8T0RC61"/>
<dbReference type="InterPro" id="IPR000210">
    <property type="entry name" value="BTB/POZ_dom"/>
</dbReference>
<organism evidence="4 5">
    <name type="scientific">Panicum virgatum</name>
    <name type="common">Blackwell switchgrass</name>
    <dbReference type="NCBI Taxonomy" id="38727"/>
    <lineage>
        <taxon>Eukaryota</taxon>
        <taxon>Viridiplantae</taxon>
        <taxon>Streptophyta</taxon>
        <taxon>Embryophyta</taxon>
        <taxon>Tracheophyta</taxon>
        <taxon>Spermatophyta</taxon>
        <taxon>Magnoliopsida</taxon>
        <taxon>Liliopsida</taxon>
        <taxon>Poales</taxon>
        <taxon>Poaceae</taxon>
        <taxon>PACMAD clade</taxon>
        <taxon>Panicoideae</taxon>
        <taxon>Panicodae</taxon>
        <taxon>Paniceae</taxon>
        <taxon>Panicinae</taxon>
        <taxon>Panicum</taxon>
        <taxon>Panicum sect. Hiantes</taxon>
    </lineage>
</organism>
<dbReference type="PROSITE" id="PS50097">
    <property type="entry name" value="BTB"/>
    <property type="match status" value="1"/>
</dbReference>
<evidence type="ECO:0000313" key="4">
    <source>
        <dbReference type="EMBL" id="KAG2582483.1"/>
    </source>
</evidence>
<sequence length="186" mass="20806">MFANEIPAPPPNIGEHLGRLLETGVGADVTFAVDDGETVAAHKLMLAARSPVFMAEFFGPMEEATAARVAIEDMRSDTFRALLHFIYTDDVRADADSELIQHLLVAADRYGVDRLKTVCESVLCDGLDVWNVDNCPRLKNCCFEVVNRSDAAKAVKETRAYKDLKRKWPDILAEAFEFKTSRLRKK</sequence>
<dbReference type="GO" id="GO:0016567">
    <property type="term" value="P:protein ubiquitination"/>
    <property type="evidence" value="ECO:0007669"/>
    <property type="project" value="InterPro"/>
</dbReference>
<comment type="pathway">
    <text evidence="1">Protein modification; protein ubiquitination.</text>
</comment>
<evidence type="ECO:0000256" key="1">
    <source>
        <dbReference type="ARBA" id="ARBA00004906"/>
    </source>
</evidence>
<dbReference type="InterPro" id="IPR011333">
    <property type="entry name" value="SKP1/BTB/POZ_sf"/>
</dbReference>
<dbReference type="InterPro" id="IPR045005">
    <property type="entry name" value="BPM1-6"/>
</dbReference>
<dbReference type="Pfam" id="PF00651">
    <property type="entry name" value="BTB"/>
    <property type="match status" value="1"/>
</dbReference>
<dbReference type="SUPFAM" id="SSF54695">
    <property type="entry name" value="POZ domain"/>
    <property type="match status" value="1"/>
</dbReference>
<feature type="domain" description="BTB" evidence="3">
    <location>
        <begin position="27"/>
        <end position="95"/>
    </location>
</feature>
<dbReference type="Pfam" id="PF24570">
    <property type="entry name" value="BACK_BPM_SPOP"/>
    <property type="match status" value="1"/>
</dbReference>
<name>A0A8T0RC61_PANVG</name>
<accession>A0A8T0RC61</accession>
<dbReference type="InterPro" id="IPR056423">
    <property type="entry name" value="BACK_BPM_SPOP"/>
</dbReference>
<proteinExistence type="inferred from homology"/>
<dbReference type="Gene3D" id="3.30.710.10">
    <property type="entry name" value="Potassium Channel Kv1.1, Chain A"/>
    <property type="match status" value="1"/>
</dbReference>
<dbReference type="SMART" id="SM00225">
    <property type="entry name" value="BTB"/>
    <property type="match status" value="1"/>
</dbReference>
<dbReference type="PANTHER" id="PTHR26379">
    <property type="entry name" value="BTB/POZ AND MATH DOMAIN-CONTAINING PROTEIN 1"/>
    <property type="match status" value="1"/>
</dbReference>
<gene>
    <name evidence="4" type="ORF">PVAP13_6KG109918</name>
</gene>
<dbReference type="PANTHER" id="PTHR26379:SF438">
    <property type="entry name" value="OS08G0128700 PROTEIN"/>
    <property type="match status" value="1"/>
</dbReference>
<dbReference type="CDD" id="cd18280">
    <property type="entry name" value="BTB_POZ_BPM_plant"/>
    <property type="match status" value="1"/>
</dbReference>
<keyword evidence="5" id="KW-1185">Reference proteome</keyword>
<evidence type="ECO:0000256" key="2">
    <source>
        <dbReference type="ARBA" id="ARBA00010846"/>
    </source>
</evidence>
<evidence type="ECO:0000259" key="3">
    <source>
        <dbReference type="PROSITE" id="PS50097"/>
    </source>
</evidence>
<reference evidence="4" key="1">
    <citation type="submission" date="2020-05" db="EMBL/GenBank/DDBJ databases">
        <title>WGS assembly of Panicum virgatum.</title>
        <authorList>
            <person name="Lovell J.T."/>
            <person name="Jenkins J."/>
            <person name="Shu S."/>
            <person name="Juenger T.E."/>
            <person name="Schmutz J."/>
        </authorList>
    </citation>
    <scope>NUCLEOTIDE SEQUENCE</scope>
    <source>
        <strain evidence="4">AP13</strain>
    </source>
</reference>
<dbReference type="EMBL" id="CM029047">
    <property type="protein sequence ID" value="KAG2582483.1"/>
    <property type="molecule type" value="Genomic_DNA"/>
</dbReference>
<dbReference type="Proteomes" id="UP000823388">
    <property type="component" value="Chromosome 6K"/>
</dbReference>
<dbReference type="Gene3D" id="1.25.40.420">
    <property type="match status" value="1"/>
</dbReference>
<evidence type="ECO:0000313" key="5">
    <source>
        <dbReference type="Proteomes" id="UP000823388"/>
    </source>
</evidence>